<organism evidence="1 2">
    <name type="scientific">Streptococcus didelphis</name>
    <dbReference type="NCBI Taxonomy" id="102886"/>
    <lineage>
        <taxon>Bacteria</taxon>
        <taxon>Bacillati</taxon>
        <taxon>Bacillota</taxon>
        <taxon>Bacilli</taxon>
        <taxon>Lactobacillales</taxon>
        <taxon>Streptococcaceae</taxon>
        <taxon>Streptococcus</taxon>
    </lineage>
</organism>
<dbReference type="EMBL" id="CP110509">
    <property type="protein sequence ID" value="WMB27713.1"/>
    <property type="molecule type" value="Genomic_DNA"/>
</dbReference>
<keyword evidence="2" id="KW-1185">Reference proteome</keyword>
<name>A0ABY9LFM3_9STRE</name>
<reference evidence="2" key="1">
    <citation type="submission" date="2022-10" db="EMBL/GenBank/DDBJ databases">
        <title>Streptococcus didelphis as causative of fatal infections in opossums (Didelphis albiventris).</title>
        <authorList>
            <person name="Breyer G.M."/>
            <person name="Da Silva M.E.R.J."/>
            <person name="Siqueira F.M."/>
        </authorList>
    </citation>
    <scope>NUCLEOTIDE SEQUENCE [LARGE SCALE GENOMIC DNA]</scope>
    <source>
        <strain evidence="2">LBVP101/21</strain>
    </source>
</reference>
<dbReference type="InterPro" id="IPR007337">
    <property type="entry name" value="RelB/DinJ"/>
</dbReference>
<accession>A0ABY9LFM3</accession>
<evidence type="ECO:0000313" key="1">
    <source>
        <dbReference type="EMBL" id="WMB27713.1"/>
    </source>
</evidence>
<dbReference type="Proteomes" id="UP001238096">
    <property type="component" value="Chromosome"/>
</dbReference>
<dbReference type="Gene3D" id="1.10.1220.10">
    <property type="entry name" value="Met repressor-like"/>
    <property type="match status" value="1"/>
</dbReference>
<sequence length="95" mass="11012">MNTQKHTKQYSFKADGDTVEQARDILRAKNLTMTRAINLFFDYVVEKEELPFKTPEEEKADQFLESLIADIDEGYQDVLAGRVKSSEEVFAKYDL</sequence>
<proteinExistence type="predicted"/>
<dbReference type="Pfam" id="PF04221">
    <property type="entry name" value="RelB"/>
    <property type="match status" value="1"/>
</dbReference>
<dbReference type="RefSeq" id="WP_018366377.1">
    <property type="nucleotide sequence ID" value="NZ_CP104407.1"/>
</dbReference>
<evidence type="ECO:0000313" key="2">
    <source>
        <dbReference type="Proteomes" id="UP001238096"/>
    </source>
</evidence>
<dbReference type="InterPro" id="IPR013321">
    <property type="entry name" value="Arc_rbn_hlx_hlx"/>
</dbReference>
<protein>
    <submittedName>
        <fullName evidence="1">Type II toxin-antitoxin system RelB/DinJ family antitoxin</fullName>
    </submittedName>
</protein>
<gene>
    <name evidence="1" type="ORF">N1496_06345</name>
</gene>